<dbReference type="Gene3D" id="3.30.420.10">
    <property type="entry name" value="Ribonuclease H-like superfamily/Ribonuclease H"/>
    <property type="match status" value="1"/>
</dbReference>
<dbReference type="InterPro" id="IPR036397">
    <property type="entry name" value="RNaseH_sf"/>
</dbReference>
<keyword evidence="1" id="KW-1185">Reference proteome</keyword>
<accession>A0A6J1PF05</accession>
<protein>
    <submittedName>
        <fullName evidence="2">Uncharacterized protein LOC112452239</fullName>
    </submittedName>
</protein>
<dbReference type="Proteomes" id="UP000504618">
    <property type="component" value="Unplaced"/>
</dbReference>
<dbReference type="GeneID" id="112452239"/>
<dbReference type="AlphaFoldDB" id="A0A6J1PF05"/>
<evidence type="ECO:0000313" key="1">
    <source>
        <dbReference type="Proteomes" id="UP000504618"/>
    </source>
</evidence>
<name>A0A6J1PF05_9HYME</name>
<reference evidence="2" key="1">
    <citation type="submission" date="2025-08" db="UniProtKB">
        <authorList>
            <consortium name="RefSeq"/>
        </authorList>
    </citation>
    <scope>IDENTIFICATION</scope>
    <source>
        <tissue evidence="2">Whole body</tissue>
    </source>
</reference>
<proteinExistence type="predicted"/>
<dbReference type="RefSeq" id="XP_024868127.1">
    <property type="nucleotide sequence ID" value="XM_025012359.1"/>
</dbReference>
<evidence type="ECO:0000313" key="2">
    <source>
        <dbReference type="RefSeq" id="XP_024868127.1"/>
    </source>
</evidence>
<organism evidence="1 2">
    <name type="scientific">Temnothorax curvispinosus</name>
    <dbReference type="NCBI Taxonomy" id="300111"/>
    <lineage>
        <taxon>Eukaryota</taxon>
        <taxon>Metazoa</taxon>
        <taxon>Ecdysozoa</taxon>
        <taxon>Arthropoda</taxon>
        <taxon>Hexapoda</taxon>
        <taxon>Insecta</taxon>
        <taxon>Pterygota</taxon>
        <taxon>Neoptera</taxon>
        <taxon>Endopterygota</taxon>
        <taxon>Hymenoptera</taxon>
        <taxon>Apocrita</taxon>
        <taxon>Aculeata</taxon>
        <taxon>Formicoidea</taxon>
        <taxon>Formicidae</taxon>
        <taxon>Myrmicinae</taxon>
        <taxon>Temnothorax</taxon>
    </lineage>
</organism>
<gene>
    <name evidence="2" type="primary">LOC112452239</name>
</gene>
<dbReference type="OrthoDB" id="7701485at2759"/>
<sequence length="175" mass="20815">MVAQYVGKNHRHWDEHLSPLQFAYNTARHDATGYTPAYLNHGWELVFPHPEDRRHATNAAPHQTRRRLEEAYEVVRVNLARAFQRQDAHYNLRRRDWRPRVEDLVWKREFPLSKKATGFNAKLAPRFTGPLEVRKIISPVIVDLRDTRGRWHRHVHVQDLKSAPKPRDLCQQPRT</sequence>
<dbReference type="GO" id="GO:0003676">
    <property type="term" value="F:nucleic acid binding"/>
    <property type="evidence" value="ECO:0007669"/>
    <property type="project" value="InterPro"/>
</dbReference>